<name>A0A1X7TEJ6_AMPQE</name>
<proteinExistence type="predicted"/>
<keyword evidence="1" id="KW-0472">Membrane</keyword>
<dbReference type="SUPFAM" id="SSF50630">
    <property type="entry name" value="Acid proteases"/>
    <property type="match status" value="1"/>
</dbReference>
<dbReference type="FunFam" id="2.40.70.10:FF:000130">
    <property type="entry name" value="Retrovirus-related Pol polyprotein from transposon opus-like Protein"/>
    <property type="match status" value="1"/>
</dbReference>
<evidence type="ECO:0000256" key="1">
    <source>
        <dbReference type="SAM" id="Phobius"/>
    </source>
</evidence>
<dbReference type="eggNOG" id="ENOG502TFNC">
    <property type="taxonomic scope" value="Eukaryota"/>
</dbReference>
<dbReference type="AlphaFoldDB" id="A0A1X7TEJ6"/>
<reference evidence="2" key="1">
    <citation type="submission" date="2017-05" db="UniProtKB">
        <authorList>
            <consortium name="EnsemblMetazoa"/>
        </authorList>
    </citation>
    <scope>IDENTIFICATION</scope>
</reference>
<sequence length="125" mass="13583">MLMAVGKRTGRSLMVTVVAGLPTSCLFYILDKASRRRFLVDTGATISVLTPSAADRRNQQFGKELQAANGSVIATFGLRPLTLNLGLRRPYYWIFTVADVAHPILGADFFGHVSLTVDVKNQGAN</sequence>
<dbReference type="PROSITE" id="PS00141">
    <property type="entry name" value="ASP_PROTEASE"/>
    <property type="match status" value="1"/>
</dbReference>
<protein>
    <recommendedName>
        <fullName evidence="3">Peptidase A2 domain-containing protein</fullName>
    </recommendedName>
</protein>
<dbReference type="InParanoid" id="A0A1X7TEJ6"/>
<dbReference type="GO" id="GO:0006508">
    <property type="term" value="P:proteolysis"/>
    <property type="evidence" value="ECO:0007669"/>
    <property type="project" value="InterPro"/>
</dbReference>
<keyword evidence="1" id="KW-1133">Transmembrane helix</keyword>
<dbReference type="OrthoDB" id="10051637at2759"/>
<dbReference type="Gene3D" id="2.40.70.10">
    <property type="entry name" value="Acid Proteases"/>
    <property type="match status" value="1"/>
</dbReference>
<evidence type="ECO:0000313" key="2">
    <source>
        <dbReference type="EnsemblMetazoa" id="Aqu2.1.13036_001"/>
    </source>
</evidence>
<feature type="transmembrane region" description="Helical" evidence="1">
    <location>
        <begin position="12"/>
        <end position="30"/>
    </location>
</feature>
<dbReference type="Pfam" id="PF13975">
    <property type="entry name" value="gag-asp_proteas"/>
    <property type="match status" value="1"/>
</dbReference>
<evidence type="ECO:0008006" key="3">
    <source>
        <dbReference type="Google" id="ProtNLM"/>
    </source>
</evidence>
<dbReference type="InterPro" id="IPR021109">
    <property type="entry name" value="Peptidase_aspartic_dom_sf"/>
</dbReference>
<keyword evidence="1" id="KW-0812">Transmembrane</keyword>
<dbReference type="InterPro" id="IPR001969">
    <property type="entry name" value="Aspartic_peptidase_AS"/>
</dbReference>
<dbReference type="EnsemblMetazoa" id="Aqu2.1.13036_001">
    <property type="protein sequence ID" value="Aqu2.1.13036_001"/>
    <property type="gene ID" value="Aqu2.1.13036"/>
</dbReference>
<organism evidence="2">
    <name type="scientific">Amphimedon queenslandica</name>
    <name type="common">Sponge</name>
    <dbReference type="NCBI Taxonomy" id="400682"/>
    <lineage>
        <taxon>Eukaryota</taxon>
        <taxon>Metazoa</taxon>
        <taxon>Porifera</taxon>
        <taxon>Demospongiae</taxon>
        <taxon>Heteroscleromorpha</taxon>
        <taxon>Haplosclerida</taxon>
        <taxon>Niphatidae</taxon>
        <taxon>Amphimedon</taxon>
    </lineage>
</organism>
<accession>A0A1X7TEJ6</accession>
<dbReference type="OMA" id="YWIFTVA"/>
<dbReference type="GO" id="GO:0004190">
    <property type="term" value="F:aspartic-type endopeptidase activity"/>
    <property type="evidence" value="ECO:0007669"/>
    <property type="project" value="InterPro"/>
</dbReference>